<protein>
    <submittedName>
        <fullName evidence="1">Uncharacterized protein</fullName>
    </submittedName>
</protein>
<name>A0A974C0I8_XENLA</name>
<reference evidence="2" key="1">
    <citation type="journal article" date="2016" name="Nature">
        <title>Genome evolution in the allotetraploid frog Xenopus laevis.</title>
        <authorList>
            <person name="Session A.M."/>
            <person name="Uno Y."/>
            <person name="Kwon T."/>
            <person name="Chapman J.A."/>
            <person name="Toyoda A."/>
            <person name="Takahashi S."/>
            <person name="Fukui A."/>
            <person name="Hikosaka A."/>
            <person name="Suzuki A."/>
            <person name="Kondo M."/>
            <person name="van Heeringen S.J."/>
            <person name="Quigley I."/>
            <person name="Heinz S."/>
            <person name="Ogino H."/>
            <person name="Ochi H."/>
            <person name="Hellsten U."/>
            <person name="Lyons J.B."/>
            <person name="Simakov O."/>
            <person name="Putnam N."/>
            <person name="Stites J."/>
            <person name="Kuroki Y."/>
            <person name="Tanaka T."/>
            <person name="Michiue T."/>
            <person name="Watanabe M."/>
            <person name="Bogdanovic O."/>
            <person name="Lister R."/>
            <person name="Georgiou G."/>
            <person name="Paranjpe S.S."/>
            <person name="van Kruijsbergen I."/>
            <person name="Shu S."/>
            <person name="Carlson J."/>
            <person name="Kinoshita T."/>
            <person name="Ohta Y."/>
            <person name="Mawaribuchi S."/>
            <person name="Jenkins J."/>
            <person name="Grimwood J."/>
            <person name="Schmutz J."/>
            <person name="Mitros T."/>
            <person name="Mozaffari S.V."/>
            <person name="Suzuki Y."/>
            <person name="Haramoto Y."/>
            <person name="Yamamoto T.S."/>
            <person name="Takagi C."/>
            <person name="Heald R."/>
            <person name="Miller K."/>
            <person name="Haudenschild C."/>
            <person name="Kitzman J."/>
            <person name="Nakayama T."/>
            <person name="Izutsu Y."/>
            <person name="Robert J."/>
            <person name="Fortriede J."/>
            <person name="Burns K."/>
            <person name="Lotay V."/>
            <person name="Karimi K."/>
            <person name="Yasuoka Y."/>
            <person name="Dichmann D.S."/>
            <person name="Flajnik M.F."/>
            <person name="Houston D.W."/>
            <person name="Shendure J."/>
            <person name="DuPasquier L."/>
            <person name="Vize P.D."/>
            <person name="Zorn A.M."/>
            <person name="Ito M."/>
            <person name="Marcotte E.M."/>
            <person name="Wallingford J.B."/>
            <person name="Ito Y."/>
            <person name="Asashima M."/>
            <person name="Ueno N."/>
            <person name="Matsuda Y."/>
            <person name="Veenstra G.J."/>
            <person name="Fujiyama A."/>
            <person name="Harland R.M."/>
            <person name="Taira M."/>
            <person name="Rokhsar D.S."/>
        </authorList>
    </citation>
    <scope>NUCLEOTIDE SEQUENCE [LARGE SCALE GENOMIC DNA]</scope>
    <source>
        <strain evidence="2">J</strain>
    </source>
</reference>
<dbReference type="AlphaFoldDB" id="A0A974C0I8"/>
<sequence length="87" mass="9804">MQLSYVYYQKALSSLQSPCTCSILSTQPKQDPSSLPLHPLDPRKIPHLNHSIHWTQTRSFICSIPSSVAKQDPATFHPVEPSKILHL</sequence>
<proteinExistence type="predicted"/>
<organism evidence="1 2">
    <name type="scientific">Xenopus laevis</name>
    <name type="common">African clawed frog</name>
    <dbReference type="NCBI Taxonomy" id="8355"/>
    <lineage>
        <taxon>Eukaryota</taxon>
        <taxon>Metazoa</taxon>
        <taxon>Chordata</taxon>
        <taxon>Craniata</taxon>
        <taxon>Vertebrata</taxon>
        <taxon>Euteleostomi</taxon>
        <taxon>Amphibia</taxon>
        <taxon>Batrachia</taxon>
        <taxon>Anura</taxon>
        <taxon>Pipoidea</taxon>
        <taxon>Pipidae</taxon>
        <taxon>Xenopodinae</taxon>
        <taxon>Xenopus</taxon>
        <taxon>Xenopus</taxon>
    </lineage>
</organism>
<evidence type="ECO:0000313" key="2">
    <source>
        <dbReference type="Proteomes" id="UP000694892"/>
    </source>
</evidence>
<evidence type="ECO:0000313" key="1">
    <source>
        <dbReference type="EMBL" id="OCT64196.1"/>
    </source>
</evidence>
<dbReference type="Proteomes" id="UP000694892">
    <property type="component" value="Chromosome 9_10L"/>
</dbReference>
<accession>A0A974C0I8</accession>
<dbReference type="EMBL" id="CM004482">
    <property type="protein sequence ID" value="OCT64196.1"/>
    <property type="molecule type" value="Genomic_DNA"/>
</dbReference>
<gene>
    <name evidence="1" type="ORF">XELAEV_18045298mg</name>
</gene>